<accession>A0A1M5NWT9</accession>
<organism evidence="2 3">
    <name type="scientific">Hydrocarboniphaga daqingensis</name>
    <dbReference type="NCBI Taxonomy" id="490188"/>
    <lineage>
        <taxon>Bacteria</taxon>
        <taxon>Pseudomonadati</taxon>
        <taxon>Pseudomonadota</taxon>
        <taxon>Gammaproteobacteria</taxon>
        <taxon>Nevskiales</taxon>
        <taxon>Nevskiaceae</taxon>
        <taxon>Hydrocarboniphaga</taxon>
    </lineage>
</organism>
<dbReference type="OrthoDB" id="7096886at2"/>
<dbReference type="AlphaFoldDB" id="A0A1M5NWT9"/>
<keyword evidence="1" id="KW-0732">Signal</keyword>
<gene>
    <name evidence="2" type="ORF">SAMN04488068_1902</name>
</gene>
<evidence type="ECO:0000313" key="2">
    <source>
        <dbReference type="EMBL" id="SHG93948.1"/>
    </source>
</evidence>
<proteinExistence type="predicted"/>
<reference evidence="2 3" key="1">
    <citation type="submission" date="2016-11" db="EMBL/GenBank/DDBJ databases">
        <authorList>
            <person name="Jaros S."/>
            <person name="Januszkiewicz K."/>
            <person name="Wedrychowicz H."/>
        </authorList>
    </citation>
    <scope>NUCLEOTIDE SEQUENCE [LARGE SCALE GENOMIC DNA]</scope>
    <source>
        <strain evidence="2 3">CGMCC 1.7049</strain>
    </source>
</reference>
<dbReference type="RefSeq" id="WP_072896885.1">
    <property type="nucleotide sequence ID" value="NZ_FQWZ01000004.1"/>
</dbReference>
<dbReference type="Proteomes" id="UP000199758">
    <property type="component" value="Unassembled WGS sequence"/>
</dbReference>
<evidence type="ECO:0000313" key="3">
    <source>
        <dbReference type="Proteomes" id="UP000199758"/>
    </source>
</evidence>
<name>A0A1M5NWT9_9GAMM</name>
<feature type="chain" id="PRO_5012477410" evidence="1">
    <location>
        <begin position="25"/>
        <end position="135"/>
    </location>
</feature>
<evidence type="ECO:0000256" key="1">
    <source>
        <dbReference type="SAM" id="SignalP"/>
    </source>
</evidence>
<sequence length="135" mass="15452">MIIRPLLRTLPGLLLYLVAHVSAAYELTAADYAAMGDELPAWDHNGRLPEGASQQYELERIDQQIEERLQRLRVSAFLLKQMESMSPDPERFRSVRADYATQQRSFALWRESAERRREAILGQLGGPRLAVTGQR</sequence>
<feature type="signal peptide" evidence="1">
    <location>
        <begin position="1"/>
        <end position="24"/>
    </location>
</feature>
<dbReference type="EMBL" id="FQWZ01000004">
    <property type="protein sequence ID" value="SHG93948.1"/>
    <property type="molecule type" value="Genomic_DNA"/>
</dbReference>
<protein>
    <submittedName>
        <fullName evidence="2">Uncharacterized protein</fullName>
    </submittedName>
</protein>
<keyword evidence="3" id="KW-1185">Reference proteome</keyword>
<dbReference type="STRING" id="490188.SAMN04488068_1902"/>